<dbReference type="Gene3D" id="3.30.160.110">
    <property type="entry name" value="Siroheme synthase, domain 2"/>
    <property type="match status" value="1"/>
</dbReference>
<keyword evidence="5" id="KW-0627">Porphyrin biosynthesis</keyword>
<keyword evidence="8" id="KW-1185">Reference proteome</keyword>
<evidence type="ECO:0000256" key="6">
    <source>
        <dbReference type="ARBA" id="ARBA00047561"/>
    </source>
</evidence>
<dbReference type="SUPFAM" id="SSF51735">
    <property type="entry name" value="NAD(P)-binding Rossmann-fold domains"/>
    <property type="match status" value="1"/>
</dbReference>
<evidence type="ECO:0000313" key="7">
    <source>
        <dbReference type="EMBL" id="BDP43072.1"/>
    </source>
</evidence>
<dbReference type="InterPro" id="IPR006367">
    <property type="entry name" value="Sirohaem_synthase_N"/>
</dbReference>
<protein>
    <recommendedName>
        <fullName evidence="2">precorrin-2 dehydrogenase</fullName>
        <ecNumber evidence="2">1.3.1.76</ecNumber>
    </recommendedName>
</protein>
<evidence type="ECO:0000256" key="3">
    <source>
        <dbReference type="ARBA" id="ARBA00023002"/>
    </source>
</evidence>
<dbReference type="InterPro" id="IPR036291">
    <property type="entry name" value="NAD(P)-bd_dom_sf"/>
</dbReference>
<name>A0ABM8AHB6_9DEIO</name>
<evidence type="ECO:0000256" key="4">
    <source>
        <dbReference type="ARBA" id="ARBA00023027"/>
    </source>
</evidence>
<dbReference type="SUPFAM" id="SSF75615">
    <property type="entry name" value="Siroheme synthase middle domains-like"/>
    <property type="match status" value="1"/>
</dbReference>
<reference evidence="7" key="1">
    <citation type="submission" date="2022-07" db="EMBL/GenBank/DDBJ databases">
        <title>Complete Genome Sequence of the Radioresistant Bacterium Deinococcus aetherius ST0316, Isolated from the Air Dust collected in Lower Stratosphere above Japan.</title>
        <authorList>
            <person name="Satoh K."/>
            <person name="Hagiwara K."/>
            <person name="Katsumata K."/>
            <person name="Kubo A."/>
            <person name="Yokobori S."/>
            <person name="Yamagishi A."/>
            <person name="Oono Y."/>
            <person name="Narumi I."/>
        </authorList>
    </citation>
    <scope>NUCLEOTIDE SEQUENCE</scope>
    <source>
        <strain evidence="7">ST0316</strain>
    </source>
</reference>
<keyword evidence="3" id="KW-0560">Oxidoreductase</keyword>
<dbReference type="InterPro" id="IPR028161">
    <property type="entry name" value="Met8-like"/>
</dbReference>
<dbReference type="Pfam" id="PF13241">
    <property type="entry name" value="NAD_binding_7"/>
    <property type="match status" value="1"/>
</dbReference>
<gene>
    <name evidence="7" type="ORF">DAETH_30410</name>
</gene>
<evidence type="ECO:0000313" key="8">
    <source>
        <dbReference type="Proteomes" id="UP001064971"/>
    </source>
</evidence>
<comment type="pathway">
    <text evidence="1">Porphyrin-containing compound metabolism; siroheme biosynthesis; sirohydrochlorin from precorrin-2: step 1/1.</text>
</comment>
<dbReference type="Gene3D" id="3.40.50.720">
    <property type="entry name" value="NAD(P)-binding Rossmann-like Domain"/>
    <property type="match status" value="1"/>
</dbReference>
<keyword evidence="4" id="KW-0520">NAD</keyword>
<organism evidence="7 8">
    <name type="scientific">Deinococcus aetherius</name>
    <dbReference type="NCBI Taxonomy" id="200252"/>
    <lineage>
        <taxon>Bacteria</taxon>
        <taxon>Thermotogati</taxon>
        <taxon>Deinococcota</taxon>
        <taxon>Deinococci</taxon>
        <taxon>Deinococcales</taxon>
        <taxon>Deinococcaceae</taxon>
        <taxon>Deinococcus</taxon>
    </lineage>
</organism>
<dbReference type="NCBIfam" id="TIGR01470">
    <property type="entry name" value="cysG_Nterm"/>
    <property type="match status" value="1"/>
</dbReference>
<evidence type="ECO:0000256" key="1">
    <source>
        <dbReference type="ARBA" id="ARBA00005010"/>
    </source>
</evidence>
<evidence type="ECO:0000256" key="2">
    <source>
        <dbReference type="ARBA" id="ARBA00012400"/>
    </source>
</evidence>
<evidence type="ECO:0000256" key="5">
    <source>
        <dbReference type="ARBA" id="ARBA00023244"/>
    </source>
</evidence>
<proteinExistence type="predicted"/>
<dbReference type="PANTHER" id="PTHR35330:SF1">
    <property type="entry name" value="SIROHEME BIOSYNTHESIS PROTEIN MET8"/>
    <property type="match status" value="1"/>
</dbReference>
<dbReference type="EC" id="1.3.1.76" evidence="2"/>
<comment type="catalytic activity">
    <reaction evidence="6">
        <text>precorrin-2 + NAD(+) = sirohydrochlorin + NADH + 2 H(+)</text>
        <dbReference type="Rhea" id="RHEA:15613"/>
        <dbReference type="ChEBI" id="CHEBI:15378"/>
        <dbReference type="ChEBI" id="CHEBI:57540"/>
        <dbReference type="ChEBI" id="CHEBI:57945"/>
        <dbReference type="ChEBI" id="CHEBI:58351"/>
        <dbReference type="ChEBI" id="CHEBI:58827"/>
        <dbReference type="EC" id="1.3.1.76"/>
    </reaction>
</comment>
<accession>A0ABM8AHB6</accession>
<dbReference type="Proteomes" id="UP001064971">
    <property type="component" value="Chromosome"/>
</dbReference>
<dbReference type="EMBL" id="AP026560">
    <property type="protein sequence ID" value="BDP43072.1"/>
    <property type="molecule type" value="Genomic_DNA"/>
</dbReference>
<dbReference type="PANTHER" id="PTHR35330">
    <property type="entry name" value="SIROHEME BIOSYNTHESIS PROTEIN MET8"/>
    <property type="match status" value="1"/>
</dbReference>
<sequence length="197" mass="20456">MLRPMSLAALLNLRDEPALVVGGGAVALRRARTLLDAGLRVTVVAPDLHPDFRALPVRAERRPYRPADLEGVRVAVAATDSEDVNDAVTGDARAAGVLVNHAGDAARGTLRFPAAVERGGVQVAVSTGRELPMLAQALRERIAALLPEPGTVDGWAARREEALGLPFAARESALEALRADIRVAFGLPVAGTAGGAA</sequence>